<evidence type="ECO:0000256" key="3">
    <source>
        <dbReference type="ARBA" id="ARBA00011738"/>
    </source>
</evidence>
<reference evidence="11" key="2">
    <citation type="submission" date="2020-09" db="EMBL/GenBank/DDBJ databases">
        <authorList>
            <person name="Sun Q."/>
            <person name="Zhou Y."/>
        </authorList>
    </citation>
    <scope>NUCLEOTIDE SEQUENCE</scope>
    <source>
        <strain evidence="11">CGMCC 1.15454</strain>
    </source>
</reference>
<dbReference type="InterPro" id="IPR015422">
    <property type="entry name" value="PyrdxlP-dep_Trfase_small"/>
</dbReference>
<comment type="pathway">
    <text evidence="2 9">Amino-acid biosynthesis; L-histidine biosynthesis; L-histidine from 5-phospho-alpha-D-ribose 1-diphosphate: step 7/9.</text>
</comment>
<dbReference type="SUPFAM" id="SSF53383">
    <property type="entry name" value="PLP-dependent transferases"/>
    <property type="match status" value="1"/>
</dbReference>
<dbReference type="InterPro" id="IPR004839">
    <property type="entry name" value="Aminotransferase_I/II_large"/>
</dbReference>
<dbReference type="InterPro" id="IPR015421">
    <property type="entry name" value="PyrdxlP-dep_Trfase_major"/>
</dbReference>
<dbReference type="GO" id="GO:0000105">
    <property type="term" value="P:L-histidine biosynthetic process"/>
    <property type="evidence" value="ECO:0007669"/>
    <property type="project" value="UniProtKB-UniRule"/>
</dbReference>
<dbReference type="NCBIfam" id="TIGR01141">
    <property type="entry name" value="hisC"/>
    <property type="match status" value="1"/>
</dbReference>
<dbReference type="HAMAP" id="MF_01023">
    <property type="entry name" value="HisC_aminotrans_2"/>
    <property type="match status" value="1"/>
</dbReference>
<dbReference type="Proteomes" id="UP000621492">
    <property type="component" value="Unassembled WGS sequence"/>
</dbReference>
<evidence type="ECO:0000256" key="1">
    <source>
        <dbReference type="ARBA" id="ARBA00001933"/>
    </source>
</evidence>
<comment type="catalytic activity">
    <reaction evidence="8 9">
        <text>L-histidinol phosphate + 2-oxoglutarate = 3-(imidazol-4-yl)-2-oxopropyl phosphate + L-glutamate</text>
        <dbReference type="Rhea" id="RHEA:23744"/>
        <dbReference type="ChEBI" id="CHEBI:16810"/>
        <dbReference type="ChEBI" id="CHEBI:29985"/>
        <dbReference type="ChEBI" id="CHEBI:57766"/>
        <dbReference type="ChEBI" id="CHEBI:57980"/>
        <dbReference type="EC" id="2.6.1.9"/>
    </reaction>
</comment>
<evidence type="ECO:0000313" key="12">
    <source>
        <dbReference type="Proteomes" id="UP000621492"/>
    </source>
</evidence>
<comment type="caution">
    <text evidence="11">The sequence shown here is derived from an EMBL/GenBank/DDBJ whole genome shotgun (WGS) entry which is preliminary data.</text>
</comment>
<dbReference type="EMBL" id="BMJD01000016">
    <property type="protein sequence ID" value="GGB44556.1"/>
    <property type="molecule type" value="Genomic_DNA"/>
</dbReference>
<dbReference type="PANTHER" id="PTHR43643">
    <property type="entry name" value="HISTIDINOL-PHOSPHATE AMINOTRANSFERASE 2"/>
    <property type="match status" value="1"/>
</dbReference>
<accession>A0A9W5TYE1</accession>
<dbReference type="InterPro" id="IPR001917">
    <property type="entry name" value="Aminotrans_II_pyridoxalP_BS"/>
</dbReference>
<keyword evidence="5 9" id="KW-0808">Transferase</keyword>
<dbReference type="InterPro" id="IPR005861">
    <property type="entry name" value="HisP_aminotrans"/>
</dbReference>
<sequence>MSKLWSKMALRADPYIPGEQIDGKGIIKLNTNENPYPPSPHVAEAITQELDRKLNLYPSPTADSLRETIAVHHQLRPENVFIGNGSDEVLAFAFMAFFDPGKAIRFPAITYSFYPVYARLFDIPYETVPLARDFSITTCSFFQSDGGVIFPNPNAPTGIYLELEHIADIAKNNAGTVVIIDEAYIDFAGESAVSLINTYDNLLIVQTMSKSRSLAGLRIGYALGNAKLIEALTRIKNSFNSYTLDRLAIVGAEAAIRDQQYFAQQVERIVQTREWVTKRLKQNGFTVLPSQANFIFANHYKLSAKLLYEKLKRNGVLVRYFDKPEIDNYLRITIGTDTAMTVFFEKLGAVIAELVKDGVHARV</sequence>
<evidence type="ECO:0000256" key="9">
    <source>
        <dbReference type="HAMAP-Rule" id="MF_01023"/>
    </source>
</evidence>
<dbReference type="Gene3D" id="3.40.640.10">
    <property type="entry name" value="Type I PLP-dependent aspartate aminotransferase-like (Major domain)"/>
    <property type="match status" value="1"/>
</dbReference>
<comment type="cofactor">
    <cofactor evidence="1 9">
        <name>pyridoxal 5'-phosphate</name>
        <dbReference type="ChEBI" id="CHEBI:597326"/>
    </cofactor>
</comment>
<evidence type="ECO:0000256" key="5">
    <source>
        <dbReference type="ARBA" id="ARBA00022679"/>
    </source>
</evidence>
<keyword evidence="12" id="KW-1185">Reference proteome</keyword>
<name>A0A9W5TYE1_9BACI</name>
<protein>
    <recommendedName>
        <fullName evidence="9">Histidinol-phosphate aminotransferase</fullName>
        <ecNumber evidence="9">2.6.1.9</ecNumber>
    </recommendedName>
    <alternativeName>
        <fullName evidence="9">Imidazole acetol-phosphate transaminase</fullName>
    </alternativeName>
</protein>
<evidence type="ECO:0000256" key="8">
    <source>
        <dbReference type="ARBA" id="ARBA00047481"/>
    </source>
</evidence>
<evidence type="ECO:0000313" key="11">
    <source>
        <dbReference type="EMBL" id="GGB44556.1"/>
    </source>
</evidence>
<gene>
    <name evidence="9 11" type="primary">hisC</name>
    <name evidence="11" type="ORF">GCM10011409_22680</name>
</gene>
<reference evidence="11" key="1">
    <citation type="journal article" date="2014" name="Int. J. Syst. Evol. Microbiol.">
        <title>Complete genome sequence of Corynebacterium casei LMG S-19264T (=DSM 44701T), isolated from a smear-ripened cheese.</title>
        <authorList>
            <consortium name="US DOE Joint Genome Institute (JGI-PGF)"/>
            <person name="Walter F."/>
            <person name="Albersmeier A."/>
            <person name="Kalinowski J."/>
            <person name="Ruckert C."/>
        </authorList>
    </citation>
    <scope>NUCLEOTIDE SEQUENCE</scope>
    <source>
        <strain evidence="11">CGMCC 1.15454</strain>
    </source>
</reference>
<dbReference type="EC" id="2.6.1.9" evidence="9"/>
<evidence type="ECO:0000256" key="7">
    <source>
        <dbReference type="ARBA" id="ARBA00023102"/>
    </source>
</evidence>
<dbReference type="Gene3D" id="3.90.1150.10">
    <property type="entry name" value="Aspartate Aminotransferase, domain 1"/>
    <property type="match status" value="1"/>
</dbReference>
<dbReference type="InterPro" id="IPR015424">
    <property type="entry name" value="PyrdxlP-dep_Trfase"/>
</dbReference>
<dbReference type="PROSITE" id="PS00599">
    <property type="entry name" value="AA_TRANSFER_CLASS_2"/>
    <property type="match status" value="1"/>
</dbReference>
<keyword evidence="6 9" id="KW-0663">Pyridoxal phosphate</keyword>
<evidence type="ECO:0000256" key="2">
    <source>
        <dbReference type="ARBA" id="ARBA00005011"/>
    </source>
</evidence>
<dbReference type="GO" id="GO:0004400">
    <property type="term" value="F:histidinol-phosphate transaminase activity"/>
    <property type="evidence" value="ECO:0007669"/>
    <property type="project" value="UniProtKB-UniRule"/>
</dbReference>
<comment type="similarity">
    <text evidence="9">Belongs to the class-II pyridoxal-phosphate-dependent aminotransferase family. Histidinol-phosphate aminotransferase subfamily.</text>
</comment>
<feature type="domain" description="Aminotransferase class I/classII large" evidence="10">
    <location>
        <begin position="25"/>
        <end position="346"/>
    </location>
</feature>
<dbReference type="RefSeq" id="WP_188725195.1">
    <property type="nucleotide sequence ID" value="NZ_BMJD01000016.1"/>
</dbReference>
<dbReference type="CDD" id="cd00609">
    <property type="entry name" value="AAT_like"/>
    <property type="match status" value="1"/>
</dbReference>
<keyword evidence="9" id="KW-0028">Amino-acid biosynthesis</keyword>
<dbReference type="Pfam" id="PF00155">
    <property type="entry name" value="Aminotran_1_2"/>
    <property type="match status" value="1"/>
</dbReference>
<dbReference type="AlphaFoldDB" id="A0A9W5TYE1"/>
<evidence type="ECO:0000256" key="6">
    <source>
        <dbReference type="ARBA" id="ARBA00022898"/>
    </source>
</evidence>
<proteinExistence type="inferred from homology"/>
<dbReference type="PANTHER" id="PTHR43643:SF3">
    <property type="entry name" value="HISTIDINOL-PHOSPHATE AMINOTRANSFERASE"/>
    <property type="match status" value="1"/>
</dbReference>
<dbReference type="GO" id="GO:0030170">
    <property type="term" value="F:pyridoxal phosphate binding"/>
    <property type="evidence" value="ECO:0007669"/>
    <property type="project" value="InterPro"/>
</dbReference>
<feature type="modified residue" description="N6-(pyridoxal phosphate)lysine" evidence="9">
    <location>
        <position position="210"/>
    </location>
</feature>
<dbReference type="InterPro" id="IPR050106">
    <property type="entry name" value="HistidinolP_aminotransfase"/>
</dbReference>
<comment type="subunit">
    <text evidence="3 9">Homodimer.</text>
</comment>
<keyword evidence="7 9" id="KW-0368">Histidine biosynthesis</keyword>
<evidence type="ECO:0000259" key="10">
    <source>
        <dbReference type="Pfam" id="PF00155"/>
    </source>
</evidence>
<organism evidence="11 12">
    <name type="scientific">Lentibacillus populi</name>
    <dbReference type="NCBI Taxonomy" id="1827502"/>
    <lineage>
        <taxon>Bacteria</taxon>
        <taxon>Bacillati</taxon>
        <taxon>Bacillota</taxon>
        <taxon>Bacilli</taxon>
        <taxon>Bacillales</taxon>
        <taxon>Bacillaceae</taxon>
        <taxon>Lentibacillus</taxon>
    </lineage>
</organism>
<evidence type="ECO:0000256" key="4">
    <source>
        <dbReference type="ARBA" id="ARBA00022576"/>
    </source>
</evidence>
<keyword evidence="4 9" id="KW-0032">Aminotransferase</keyword>